<evidence type="ECO:0000256" key="2">
    <source>
        <dbReference type="ARBA" id="ARBA00023002"/>
    </source>
</evidence>
<dbReference type="SUPFAM" id="SSF51735">
    <property type="entry name" value="NAD(P)-binding Rossmann-fold domains"/>
    <property type="match status" value="2"/>
</dbReference>
<dbReference type="InterPro" id="IPR013120">
    <property type="entry name" value="FAR_NAD-bd"/>
</dbReference>
<dbReference type="Proteomes" id="UP000198519">
    <property type="component" value="Unassembled WGS sequence"/>
</dbReference>
<dbReference type="InterPro" id="IPR002347">
    <property type="entry name" value="SDR_fam"/>
</dbReference>
<evidence type="ECO:0000313" key="5">
    <source>
        <dbReference type="Proteomes" id="UP000198519"/>
    </source>
</evidence>
<gene>
    <name evidence="4" type="ORF">SAMN04487963_2584</name>
</gene>
<dbReference type="PRINTS" id="PR00080">
    <property type="entry name" value="SDRFAMILY"/>
</dbReference>
<dbReference type="PANTHER" id="PTHR44196:SF1">
    <property type="entry name" value="DEHYDROGENASE_REDUCTASE SDR FAMILY MEMBER 7B"/>
    <property type="match status" value="1"/>
</dbReference>
<dbReference type="InterPro" id="IPR036291">
    <property type="entry name" value="NAD(P)-bd_dom_sf"/>
</dbReference>
<keyword evidence="2" id="KW-0560">Oxidoreductase</keyword>
<dbReference type="STRING" id="488535.SAMN04487963_2584"/>
<accession>A0A1I4QUK6</accession>
<dbReference type="Pfam" id="PF07993">
    <property type="entry name" value="NAD_binding_4"/>
    <property type="match status" value="1"/>
</dbReference>
<feature type="domain" description="Ketoreductase" evidence="3">
    <location>
        <begin position="378"/>
        <end position="564"/>
    </location>
</feature>
<dbReference type="PANTHER" id="PTHR44196">
    <property type="entry name" value="DEHYDROGENASE/REDUCTASE SDR FAMILY MEMBER 7B"/>
    <property type="match status" value="1"/>
</dbReference>
<comment type="similarity">
    <text evidence="1">Belongs to the short-chain dehydrogenases/reductases (SDR) family.</text>
</comment>
<evidence type="ECO:0000256" key="1">
    <source>
        <dbReference type="ARBA" id="ARBA00006484"/>
    </source>
</evidence>
<sequence>MNYFLTGGTGFIGRFLVDKLLARGGTVYLLVREQSVDKLDRLRERWGADADRVRAVTGDLASPGLGIQDAVLNDLKGNIDHFFHLAAIYDMGADEEAQQVANIEGTRNALDAAKNLNAGCFHHVSSIAAAGLFRGTFREDMFEEAEKLDHPYLLTKHESEKVVRESCEVPFRIYRPGMVIGHSKTGEMDKVDGPYYFFKMIQKIRHALPQWVPTIGIEGGRLNIVPVDYVVDAMDHIAHTEGEDGNCFHLVDPEPNKVGEVLNIFSDAGHAPRMAMRIDSRMFGFIPPFIRQSLKNLPPVKRLTGAVLDDLGIPPSVLSFINYPTRFDARETERVLKDSGIEVPRLEDYAAVIWDFWERNLDPDLFKDRTLKGTVEGKVCVVTGATSGIGLAVAEKLAEAGAILVIGARTRETLDEVAASLEAKGGNVHAYQCDFSDMEDCDRFVKTVLDNHGKVDVLVNNAGRSIRRSLALSFDRFHDFERTMQLNYFGSIRLIMGFAPSMLENNRGHVVNISSIGVLTNAPRFSAYVASKSALDAFSRCAAAEWSDRNVTFTTINMPLVKTPMIAPTKIYDSVPTLTPEEAAQMVADAIVYRPKRIATRLGIFAQVMHALAPKMGEIIMNTGYRMFPDSAAAAGSKSGEKPKVSTEQVAFAAIMRGIYW</sequence>
<dbReference type="Pfam" id="PF00106">
    <property type="entry name" value="adh_short"/>
    <property type="match status" value="1"/>
</dbReference>
<evidence type="ECO:0000259" key="3">
    <source>
        <dbReference type="SMART" id="SM00822"/>
    </source>
</evidence>
<dbReference type="OrthoDB" id="9810734at2"/>
<dbReference type="RefSeq" id="WP_092023148.1">
    <property type="nucleotide sequence ID" value="NZ_FOUE01000003.1"/>
</dbReference>
<keyword evidence="5" id="KW-1185">Reference proteome</keyword>
<dbReference type="FunFam" id="3.40.50.720:FF:000084">
    <property type="entry name" value="Short-chain dehydrogenase reductase"/>
    <property type="match status" value="1"/>
</dbReference>
<proteinExistence type="inferred from homology"/>
<protein>
    <submittedName>
        <fullName evidence="4">Thioester reductase domain-containing protein</fullName>
    </submittedName>
</protein>
<dbReference type="GO" id="GO:0016491">
    <property type="term" value="F:oxidoreductase activity"/>
    <property type="evidence" value="ECO:0007669"/>
    <property type="project" value="UniProtKB-KW"/>
</dbReference>
<dbReference type="Gene3D" id="3.40.50.720">
    <property type="entry name" value="NAD(P)-binding Rossmann-like Domain"/>
    <property type="match status" value="2"/>
</dbReference>
<dbReference type="SMART" id="SM00822">
    <property type="entry name" value="PKS_KR"/>
    <property type="match status" value="1"/>
</dbReference>
<evidence type="ECO:0000313" key="4">
    <source>
        <dbReference type="EMBL" id="SFM43687.1"/>
    </source>
</evidence>
<dbReference type="InterPro" id="IPR057326">
    <property type="entry name" value="KR_dom"/>
</dbReference>
<reference evidence="5" key="1">
    <citation type="submission" date="2016-10" db="EMBL/GenBank/DDBJ databases">
        <authorList>
            <person name="Varghese N."/>
            <person name="Submissions S."/>
        </authorList>
    </citation>
    <scope>NUCLEOTIDE SEQUENCE [LARGE SCALE GENOMIC DNA]</scope>
    <source>
        <strain evidence="5">CGMCC 1.7061</strain>
    </source>
</reference>
<dbReference type="PROSITE" id="PS00061">
    <property type="entry name" value="ADH_SHORT"/>
    <property type="match status" value="1"/>
</dbReference>
<dbReference type="InterPro" id="IPR020904">
    <property type="entry name" value="Sc_DH/Rdtase_CS"/>
</dbReference>
<organism evidence="4 5">
    <name type="scientific">Marinobacter zhejiangensis</name>
    <dbReference type="NCBI Taxonomy" id="488535"/>
    <lineage>
        <taxon>Bacteria</taxon>
        <taxon>Pseudomonadati</taxon>
        <taxon>Pseudomonadota</taxon>
        <taxon>Gammaproteobacteria</taxon>
        <taxon>Pseudomonadales</taxon>
        <taxon>Marinobacteraceae</taxon>
        <taxon>Marinobacter</taxon>
    </lineage>
</organism>
<dbReference type="CDD" id="cd05263">
    <property type="entry name" value="MupV_like_SDR_e"/>
    <property type="match status" value="1"/>
</dbReference>
<dbReference type="PRINTS" id="PR00081">
    <property type="entry name" value="GDHRDH"/>
</dbReference>
<dbReference type="AlphaFoldDB" id="A0A1I4QUK6"/>
<dbReference type="InterPro" id="IPR057313">
    <property type="entry name" value="Maqu_2507-like"/>
</dbReference>
<dbReference type="EMBL" id="FOUE01000003">
    <property type="protein sequence ID" value="SFM43687.1"/>
    <property type="molecule type" value="Genomic_DNA"/>
</dbReference>
<dbReference type="GO" id="GO:0016020">
    <property type="term" value="C:membrane"/>
    <property type="evidence" value="ECO:0007669"/>
    <property type="project" value="TreeGrafter"/>
</dbReference>
<dbReference type="CDD" id="cd05233">
    <property type="entry name" value="SDR_c"/>
    <property type="match status" value="1"/>
</dbReference>
<name>A0A1I4QUK6_9GAMM</name>
<dbReference type="NCBIfam" id="NF005539">
    <property type="entry name" value="PRK07201.1"/>
    <property type="match status" value="1"/>
</dbReference>